<comment type="caution">
    <text evidence="1">The sequence shown here is derived from an EMBL/GenBank/DDBJ whole genome shotgun (WGS) entry which is preliminary data.</text>
</comment>
<organism evidence="1 2">
    <name type="scientific">Arthrobacter methylotrophus</name>
    <dbReference type="NCBI Taxonomy" id="121291"/>
    <lineage>
        <taxon>Bacteria</taxon>
        <taxon>Bacillati</taxon>
        <taxon>Actinomycetota</taxon>
        <taxon>Actinomycetes</taxon>
        <taxon>Micrococcales</taxon>
        <taxon>Micrococcaceae</taxon>
        <taxon>Arthrobacter</taxon>
    </lineage>
</organism>
<reference evidence="1 2" key="1">
    <citation type="submission" date="2024-09" db="EMBL/GenBank/DDBJ databases">
        <authorList>
            <person name="Sun Q."/>
            <person name="Mori K."/>
        </authorList>
    </citation>
    <scope>NUCLEOTIDE SEQUENCE [LARGE SCALE GENOMIC DNA]</scope>
    <source>
        <strain evidence="1 2">JCM 13519</strain>
    </source>
</reference>
<dbReference type="RefSeq" id="WP_345036150.1">
    <property type="nucleotide sequence ID" value="NZ_BAABED010000001.1"/>
</dbReference>
<evidence type="ECO:0000313" key="1">
    <source>
        <dbReference type="EMBL" id="MFB9715845.1"/>
    </source>
</evidence>
<sequence>MGWLIFLLVVVVVAVAVSWGRKYFRREIDRAKRINRANKKD</sequence>
<dbReference type="EMBL" id="JBHMBH010000039">
    <property type="protein sequence ID" value="MFB9715845.1"/>
    <property type="molecule type" value="Genomic_DNA"/>
</dbReference>
<gene>
    <name evidence="1" type="ORF">ACFFPI_17230</name>
</gene>
<protein>
    <submittedName>
        <fullName evidence="1">Uncharacterized protein</fullName>
    </submittedName>
</protein>
<proteinExistence type="predicted"/>
<keyword evidence="2" id="KW-1185">Reference proteome</keyword>
<name>A0ABV5UUE6_9MICC</name>
<evidence type="ECO:0000313" key="2">
    <source>
        <dbReference type="Proteomes" id="UP001589536"/>
    </source>
</evidence>
<dbReference type="Proteomes" id="UP001589536">
    <property type="component" value="Unassembled WGS sequence"/>
</dbReference>
<accession>A0ABV5UUE6</accession>